<name>A0ABT9IUA3_9BACL</name>
<proteinExistence type="predicted"/>
<dbReference type="Proteomes" id="UP001231941">
    <property type="component" value="Unassembled WGS sequence"/>
</dbReference>
<gene>
    <name evidence="1" type="ORF">Q5Y73_02240</name>
</gene>
<dbReference type="RefSeq" id="WP_305990214.1">
    <property type="nucleotide sequence ID" value="NZ_JAVAMP010000001.1"/>
</dbReference>
<dbReference type="EMBL" id="JAVAMP010000001">
    <property type="protein sequence ID" value="MDP5272915.1"/>
    <property type="molecule type" value="Genomic_DNA"/>
</dbReference>
<reference evidence="1 2" key="1">
    <citation type="submission" date="2023-08" db="EMBL/GenBank/DDBJ databases">
        <authorList>
            <person name="Park J.-S."/>
        </authorList>
    </citation>
    <scope>NUCLEOTIDE SEQUENCE [LARGE SCALE GENOMIC DNA]</scope>
    <source>
        <strain evidence="1 2">2205SS18-9</strain>
    </source>
</reference>
<comment type="caution">
    <text evidence="1">The sequence shown here is derived from an EMBL/GenBank/DDBJ whole genome shotgun (WGS) entry which is preliminary data.</text>
</comment>
<protein>
    <submittedName>
        <fullName evidence="1">Uncharacterized protein</fullName>
    </submittedName>
</protein>
<sequence length="179" mass="20387">MRTIFNVKSYGFKEVDIGNKSIIKKSKDIDQLCLGEEIEIIKTQYIVDFDSMNHNENFEVIINSADYGLTPVILPLSCKNLVYVGYNSCVALIDVTERKVEKVITLGSTFYTIVHLVENNILLIIFELGLAAISENGDMIWEFNTDVIETYQLEESKFIRLSCMDDSNIRISLLEGKVK</sequence>
<accession>A0ABT9IUA3</accession>
<evidence type="ECO:0000313" key="2">
    <source>
        <dbReference type="Proteomes" id="UP001231941"/>
    </source>
</evidence>
<organism evidence="1 2">
    <name type="scientific">Chengkuizengella axinellae</name>
    <dbReference type="NCBI Taxonomy" id="3064388"/>
    <lineage>
        <taxon>Bacteria</taxon>
        <taxon>Bacillati</taxon>
        <taxon>Bacillota</taxon>
        <taxon>Bacilli</taxon>
        <taxon>Bacillales</taxon>
        <taxon>Paenibacillaceae</taxon>
        <taxon>Chengkuizengella</taxon>
    </lineage>
</organism>
<keyword evidence="2" id="KW-1185">Reference proteome</keyword>
<evidence type="ECO:0000313" key="1">
    <source>
        <dbReference type="EMBL" id="MDP5272915.1"/>
    </source>
</evidence>